<accession>F4SBT9</accession>
<dbReference type="RefSeq" id="XP_007418833.1">
    <property type="nucleotide sequence ID" value="XM_007418771.1"/>
</dbReference>
<dbReference type="Proteomes" id="UP000001072">
    <property type="component" value="Unassembled WGS sequence"/>
</dbReference>
<dbReference type="PANTHER" id="PTHR33096:SF1">
    <property type="entry name" value="CXC1-LIKE CYSTEINE CLUSTER ASSOCIATED WITH KDZ TRANSPOSASES DOMAIN-CONTAINING PROTEIN"/>
    <property type="match status" value="1"/>
</dbReference>
<evidence type="ECO:0000313" key="1">
    <source>
        <dbReference type="EMBL" id="EGF97887.1"/>
    </source>
</evidence>
<dbReference type="PANTHER" id="PTHR33096">
    <property type="entry name" value="CXC2 DOMAIN-CONTAINING PROTEIN"/>
    <property type="match status" value="1"/>
</dbReference>
<dbReference type="GeneID" id="18931297"/>
<evidence type="ECO:0000313" key="2">
    <source>
        <dbReference type="Proteomes" id="UP000001072"/>
    </source>
</evidence>
<sequence length="328" mass="37706">MTVRAKEKQERMKVLVKLEEELLEARGKLNALDATNAEIRTVEQRNELLDLPRSLVLLEQKIQLLADEVGYTELINVRRGPDAQVKSVLAVQVALGFLYEAKFDVIQQVANAAIRTGATQQPRNDLRHASKYNERYRPAHRLQEPSLDEVVAMDLLDPFWDEVALNHQDEPWATCQSTKDGIVALRNKVACEEELRRLGREVRQLVRRGLDFEARVEACKPSDANGELRIAEWSSIYSGLAKRTCRLWKHWDRGLLEVLQATHNHVGVSVESDNMLIVKWERMVSRTQRTWAEILGVLILEGDFPDEVDDWAEEEFDDHPMDAYWMAG</sequence>
<dbReference type="AlphaFoldDB" id="F4SBT9"/>
<proteinExistence type="predicted"/>
<reference evidence="2" key="1">
    <citation type="journal article" date="2011" name="Proc. Natl. Acad. Sci. U.S.A.">
        <title>Obligate biotrophy features unraveled by the genomic analysis of rust fungi.</title>
        <authorList>
            <person name="Duplessis S."/>
            <person name="Cuomo C.A."/>
            <person name="Lin Y.-C."/>
            <person name="Aerts A."/>
            <person name="Tisserant E."/>
            <person name="Veneault-Fourrey C."/>
            <person name="Joly D.L."/>
            <person name="Hacquard S."/>
            <person name="Amselem J."/>
            <person name="Cantarel B.L."/>
            <person name="Chiu R."/>
            <person name="Coutinho P.M."/>
            <person name="Feau N."/>
            <person name="Field M."/>
            <person name="Frey P."/>
            <person name="Gelhaye E."/>
            <person name="Goldberg J."/>
            <person name="Grabherr M.G."/>
            <person name="Kodira C.D."/>
            <person name="Kohler A."/>
            <person name="Kuees U."/>
            <person name="Lindquist E.A."/>
            <person name="Lucas S.M."/>
            <person name="Mago R."/>
            <person name="Mauceli E."/>
            <person name="Morin E."/>
            <person name="Murat C."/>
            <person name="Pangilinan J.L."/>
            <person name="Park R."/>
            <person name="Pearson M."/>
            <person name="Quesneville H."/>
            <person name="Rouhier N."/>
            <person name="Sakthikumar S."/>
            <person name="Salamov A.A."/>
            <person name="Schmutz J."/>
            <person name="Selles B."/>
            <person name="Shapiro H."/>
            <person name="Tanguay P."/>
            <person name="Tuskan G.A."/>
            <person name="Henrissat B."/>
            <person name="Van de Peer Y."/>
            <person name="Rouze P."/>
            <person name="Ellis J.G."/>
            <person name="Dodds P.N."/>
            <person name="Schein J.E."/>
            <person name="Zhong S."/>
            <person name="Hamelin R.C."/>
            <person name="Grigoriev I.V."/>
            <person name="Szabo L.J."/>
            <person name="Martin F."/>
        </authorList>
    </citation>
    <scope>NUCLEOTIDE SEQUENCE [LARGE SCALE GENOMIC DNA]</scope>
    <source>
        <strain evidence="2">98AG31 / pathotype 3-4-7</strain>
    </source>
</reference>
<protein>
    <submittedName>
        <fullName evidence="1">Uncharacterized protein</fullName>
    </submittedName>
</protein>
<keyword evidence="2" id="KW-1185">Reference proteome</keyword>
<dbReference type="HOGENOM" id="CLU_046571_2_0_1"/>
<gene>
    <name evidence="1" type="ORF">MELLADRAFT_69702</name>
</gene>
<name>F4SBT9_MELLP</name>
<organism evidence="2">
    <name type="scientific">Melampsora larici-populina (strain 98AG31 / pathotype 3-4-7)</name>
    <name type="common">Poplar leaf rust fungus</name>
    <dbReference type="NCBI Taxonomy" id="747676"/>
    <lineage>
        <taxon>Eukaryota</taxon>
        <taxon>Fungi</taxon>
        <taxon>Dikarya</taxon>
        <taxon>Basidiomycota</taxon>
        <taxon>Pucciniomycotina</taxon>
        <taxon>Pucciniomycetes</taxon>
        <taxon>Pucciniales</taxon>
        <taxon>Melampsoraceae</taxon>
        <taxon>Melampsora</taxon>
    </lineage>
</organism>
<dbReference type="InParanoid" id="F4SBT9"/>
<dbReference type="EMBL" id="GL883194">
    <property type="protein sequence ID" value="EGF97887.1"/>
    <property type="molecule type" value="Genomic_DNA"/>
</dbReference>
<dbReference type="VEuPathDB" id="FungiDB:MELLADRAFT_69702"/>
<dbReference type="KEGG" id="mlr:MELLADRAFT_69702"/>